<organism evidence="2">
    <name type="scientific">Schlesneria paludicola</name>
    <dbReference type="NCBI Taxonomy" id="360056"/>
    <lineage>
        <taxon>Bacteria</taxon>
        <taxon>Pseudomonadati</taxon>
        <taxon>Planctomycetota</taxon>
        <taxon>Planctomycetia</taxon>
        <taxon>Planctomycetales</taxon>
        <taxon>Planctomycetaceae</taxon>
        <taxon>Schlesneria</taxon>
    </lineage>
</organism>
<gene>
    <name evidence="2" type="ORF">ENQ76_11555</name>
</gene>
<protein>
    <recommendedName>
        <fullName evidence="3">TolC family protein</fullName>
    </recommendedName>
</protein>
<accession>A0A7C2NW24</accession>
<name>A0A7C2NW24_9PLAN</name>
<evidence type="ECO:0008006" key="3">
    <source>
        <dbReference type="Google" id="ProtNLM"/>
    </source>
</evidence>
<evidence type="ECO:0000313" key="2">
    <source>
        <dbReference type="EMBL" id="HEN16088.1"/>
    </source>
</evidence>
<dbReference type="AlphaFoldDB" id="A0A7C2NW24"/>
<proteinExistence type="predicted"/>
<reference evidence="2" key="1">
    <citation type="journal article" date="2020" name="mSystems">
        <title>Genome- and Community-Level Interaction Insights into Carbon Utilization and Element Cycling Functions of Hydrothermarchaeota in Hydrothermal Sediment.</title>
        <authorList>
            <person name="Zhou Z."/>
            <person name="Liu Y."/>
            <person name="Xu W."/>
            <person name="Pan J."/>
            <person name="Luo Z.H."/>
            <person name="Li M."/>
        </authorList>
    </citation>
    <scope>NUCLEOTIDE SEQUENCE [LARGE SCALE GENOMIC DNA]</scope>
    <source>
        <strain evidence="2">SpSt-339</strain>
    </source>
</reference>
<feature type="chain" id="PRO_5027736953" description="TolC family protein" evidence="1">
    <location>
        <begin position="19"/>
        <end position="329"/>
    </location>
</feature>
<dbReference type="EMBL" id="DSOK01000321">
    <property type="protein sequence ID" value="HEN16088.1"/>
    <property type="molecule type" value="Genomic_DNA"/>
</dbReference>
<comment type="caution">
    <text evidence="2">The sequence shown here is derived from an EMBL/GenBank/DDBJ whole genome shotgun (WGS) entry which is preliminary data.</text>
</comment>
<sequence>MTCTRLLLLAVAGGLATACVDPVWPADKSEMLNRESWSAFEQGLLPVGDFLEHLAAAEEWSLARDSLHRDSRQTEKLLQPRLLLLRQAVDRMQEFQQPAAKDWFADLALLRYTLAHAEKQLAEVSGERSAVFGLSAAEARLASEHYQARVFDYRVLGHASLPAVAEAAALLNLAPGAEHAVRLEVLATTRRWGRAGAGIGRTDHVLEAEMALARSRSLAAHANPTNEEIQGFIDAERFSARLFDAELTYHERGTATLADLTRAWRIRQQIHLQAQRSRIALPFECAPDLANDLQVLGQQANRVTDRRGRLRADLQYVELLQTWEASRNP</sequence>
<keyword evidence="1" id="KW-0732">Signal</keyword>
<dbReference type="PROSITE" id="PS51257">
    <property type="entry name" value="PROKAR_LIPOPROTEIN"/>
    <property type="match status" value="1"/>
</dbReference>
<evidence type="ECO:0000256" key="1">
    <source>
        <dbReference type="SAM" id="SignalP"/>
    </source>
</evidence>
<feature type="signal peptide" evidence="1">
    <location>
        <begin position="1"/>
        <end position="18"/>
    </location>
</feature>